<dbReference type="EMBL" id="JACAGB010000025">
    <property type="protein sequence ID" value="KAF6302547.1"/>
    <property type="molecule type" value="Genomic_DNA"/>
</dbReference>
<name>A0A7J7TQ76_PIPKU</name>
<accession>A0A7J7TQ76</accession>
<reference evidence="2 3" key="1">
    <citation type="journal article" date="2020" name="Nature">
        <title>Six reference-quality genomes reveal evolution of bat adaptations.</title>
        <authorList>
            <person name="Jebb D."/>
            <person name="Huang Z."/>
            <person name="Pippel M."/>
            <person name="Hughes G.M."/>
            <person name="Lavrichenko K."/>
            <person name="Devanna P."/>
            <person name="Winkler S."/>
            <person name="Jermiin L.S."/>
            <person name="Skirmuntt E.C."/>
            <person name="Katzourakis A."/>
            <person name="Burkitt-Gray L."/>
            <person name="Ray D.A."/>
            <person name="Sullivan K.A.M."/>
            <person name="Roscito J.G."/>
            <person name="Kirilenko B.M."/>
            <person name="Davalos L.M."/>
            <person name="Corthals A.P."/>
            <person name="Power M.L."/>
            <person name="Jones G."/>
            <person name="Ransome R.D."/>
            <person name="Dechmann D.K.N."/>
            <person name="Locatelli A.G."/>
            <person name="Puechmaille S.J."/>
            <person name="Fedrigo O."/>
            <person name="Jarvis E.D."/>
            <person name="Hiller M."/>
            <person name="Vernes S.C."/>
            <person name="Myers E.W."/>
            <person name="Teeling E.C."/>
        </authorList>
    </citation>
    <scope>NUCLEOTIDE SEQUENCE [LARGE SCALE GENOMIC DNA]</scope>
    <source>
        <strain evidence="2">MPipKuh1</strain>
        <tissue evidence="2">Flight muscle</tissue>
    </source>
</reference>
<gene>
    <name evidence="2" type="ORF">mPipKuh1_009302</name>
</gene>
<feature type="compositionally biased region" description="Basic residues" evidence="1">
    <location>
        <begin position="15"/>
        <end position="24"/>
    </location>
</feature>
<evidence type="ECO:0000313" key="2">
    <source>
        <dbReference type="EMBL" id="KAF6302547.1"/>
    </source>
</evidence>
<evidence type="ECO:0000313" key="3">
    <source>
        <dbReference type="Proteomes" id="UP000558488"/>
    </source>
</evidence>
<sequence length="133" mass="13751">MHFPTRRWWGTGRSKLGRSPRGRGRALGDAEDSGPAAAIGAHAVPCCGVTLPDRALGCLRGPAARCPRGGGRGEAAPGAGLAAADRSLRLAFPWEPPCPRVPCALAPRQVKDIPRVTKCQGVTLKLVLAGTVA</sequence>
<dbReference type="Proteomes" id="UP000558488">
    <property type="component" value="Unassembled WGS sequence"/>
</dbReference>
<dbReference type="AlphaFoldDB" id="A0A7J7TQ76"/>
<protein>
    <submittedName>
        <fullName evidence="2">Uncharacterized protein</fullName>
    </submittedName>
</protein>
<feature type="region of interest" description="Disordered" evidence="1">
    <location>
        <begin position="1"/>
        <end position="35"/>
    </location>
</feature>
<evidence type="ECO:0000256" key="1">
    <source>
        <dbReference type="SAM" id="MobiDB-lite"/>
    </source>
</evidence>
<comment type="caution">
    <text evidence="2">The sequence shown here is derived from an EMBL/GenBank/DDBJ whole genome shotgun (WGS) entry which is preliminary data.</text>
</comment>
<proteinExistence type="predicted"/>
<keyword evidence="3" id="KW-1185">Reference proteome</keyword>
<organism evidence="2 3">
    <name type="scientific">Pipistrellus kuhlii</name>
    <name type="common">Kuhl's pipistrelle</name>
    <dbReference type="NCBI Taxonomy" id="59472"/>
    <lineage>
        <taxon>Eukaryota</taxon>
        <taxon>Metazoa</taxon>
        <taxon>Chordata</taxon>
        <taxon>Craniata</taxon>
        <taxon>Vertebrata</taxon>
        <taxon>Euteleostomi</taxon>
        <taxon>Mammalia</taxon>
        <taxon>Eutheria</taxon>
        <taxon>Laurasiatheria</taxon>
        <taxon>Chiroptera</taxon>
        <taxon>Yangochiroptera</taxon>
        <taxon>Vespertilionidae</taxon>
        <taxon>Pipistrellus</taxon>
    </lineage>
</organism>